<evidence type="ECO:0000313" key="2">
    <source>
        <dbReference type="EMBL" id="QSR27140.1"/>
    </source>
</evidence>
<proteinExistence type="predicted"/>
<dbReference type="EMBL" id="JACBZM010000001">
    <property type="protein sequence ID" value="NYI43176.1"/>
    <property type="molecule type" value="Genomic_DNA"/>
</dbReference>
<gene>
    <name evidence="1" type="ORF">BJ993_000256</name>
    <name evidence="2" type="ORF">CFH99_16085</name>
</gene>
<name>A0A7Y9ZDW5_9ACTN</name>
<evidence type="ECO:0000313" key="3">
    <source>
        <dbReference type="Proteomes" id="UP000562045"/>
    </source>
</evidence>
<organism evidence="1 3">
    <name type="scientific">Nocardioides aromaticivorans</name>
    <dbReference type="NCBI Taxonomy" id="200618"/>
    <lineage>
        <taxon>Bacteria</taxon>
        <taxon>Bacillati</taxon>
        <taxon>Actinomycetota</taxon>
        <taxon>Actinomycetes</taxon>
        <taxon>Propionibacteriales</taxon>
        <taxon>Nocardioidaceae</taxon>
        <taxon>Nocardioides</taxon>
    </lineage>
</organism>
<dbReference type="EMBL" id="CP022295">
    <property type="protein sequence ID" value="QSR27140.1"/>
    <property type="molecule type" value="Genomic_DNA"/>
</dbReference>
<protein>
    <submittedName>
        <fullName evidence="1 2">Transcriptional regulator</fullName>
    </submittedName>
</protein>
<dbReference type="Proteomes" id="UP000662818">
    <property type="component" value="Chromosome"/>
</dbReference>
<dbReference type="RefSeq" id="WP_036546400.1">
    <property type="nucleotide sequence ID" value="NZ_CP022295.1"/>
</dbReference>
<dbReference type="Proteomes" id="UP000562045">
    <property type="component" value="Unassembled WGS sequence"/>
</dbReference>
<reference evidence="1 3" key="2">
    <citation type="submission" date="2020-07" db="EMBL/GenBank/DDBJ databases">
        <title>Sequencing the genomes of 1000 actinobacteria strains.</title>
        <authorList>
            <person name="Klenk H.-P."/>
        </authorList>
    </citation>
    <scope>NUCLEOTIDE SEQUENCE [LARGE SCALE GENOMIC DNA]</scope>
    <source>
        <strain evidence="1 3">DSM 15131</strain>
    </source>
</reference>
<reference evidence="2 4" key="1">
    <citation type="submission" date="2017-06" db="EMBL/GenBank/DDBJ databases">
        <title>Complete Genome Sequence of the Soil Carbazole-Degrading Bacterium Nocardioides aromaticivorans IC177.</title>
        <authorList>
            <person name="Vejarano F."/>
            <person name="Suzuki-Minakuchi C."/>
            <person name="Ohtsubo Y."/>
            <person name="Tsuda M."/>
            <person name="Okada K."/>
            <person name="Nojiri H."/>
        </authorList>
    </citation>
    <scope>NUCLEOTIDE SEQUENCE [LARGE SCALE GENOMIC DNA]</scope>
    <source>
        <strain evidence="2 4">IC177</strain>
    </source>
</reference>
<keyword evidence="4" id="KW-1185">Reference proteome</keyword>
<accession>A0A7Y9ZDW5</accession>
<dbReference type="AlphaFoldDB" id="A0A7Y9ZDW5"/>
<evidence type="ECO:0000313" key="4">
    <source>
        <dbReference type="Proteomes" id="UP000662818"/>
    </source>
</evidence>
<sequence>MADGVFGAAFRDALDDRGMSLGALQRSLEARGTRVSLATLSYWRSGQREPEQEGSLRALAEIEQILQLDPGELESLLERRRHRVAPNLLADLSEDHERIRDLLGELGFRSPSDRLIDREVTLKYELGPDGAPIRSTYVVVVESIHAHADRRASVLTVRPGAETPQITPLGGYRLGQLHHDRERGIVVGEMILDRPLVAGETALLEQEVAYRTPDPDDNCYFYWAVRKMTSVSLWIRFHPDLVPARCEYYTVIDGEEQVTELETFGASVSRTVTGFGPGTLGIRWHWD</sequence>
<evidence type="ECO:0000313" key="1">
    <source>
        <dbReference type="EMBL" id="NYI43176.1"/>
    </source>
</evidence>